<keyword evidence="7 9" id="KW-0472">Membrane</keyword>
<evidence type="ECO:0000256" key="6">
    <source>
        <dbReference type="ARBA" id="ARBA00022989"/>
    </source>
</evidence>
<keyword evidence="5 9" id="KW-0812">Transmembrane</keyword>
<organism evidence="10 11">
    <name type="scientific">Runella slithyformis (strain ATCC 29530 / DSM 19594 / LMG 11500 / NCIMB 11436 / LSU 4)</name>
    <dbReference type="NCBI Taxonomy" id="761193"/>
    <lineage>
        <taxon>Bacteria</taxon>
        <taxon>Pseudomonadati</taxon>
        <taxon>Bacteroidota</taxon>
        <taxon>Cytophagia</taxon>
        <taxon>Cytophagales</taxon>
        <taxon>Spirosomataceae</taxon>
        <taxon>Runella</taxon>
    </lineage>
</organism>
<dbReference type="PANTHER" id="PTHR48086">
    <property type="entry name" value="SODIUM/PROLINE SYMPORTER-RELATED"/>
    <property type="match status" value="1"/>
</dbReference>
<proteinExistence type="inferred from homology"/>
<feature type="transmembrane region" description="Helical" evidence="9">
    <location>
        <begin position="74"/>
        <end position="95"/>
    </location>
</feature>
<sequence>MNKLQTLDYVAILLYMVMVSGIGLYLGRFVKNINDYFKGGNSVSWVANGISNFMTMFSTSIFVAYAGIAYTHGLVALTVIWCSVPPSVFAALVLAKRWQRAGIMSPVEFLETRFNAPVRQMLSWGGVGFKVLDEMIKLYAIGLFVATATQIPLETAILSCGIVVLLYTVAGGLWAVVVTDVVQCIILGLATIILLPLSLQAAGGFSNLSVQLPEHMTFTNGPKGQPIYLMVYYIMVLIKFCGNWAFMQRFYSAETESDARKTGWLSAALFLVFPIIFLLPAIAARVVIPELKDPEMAYVSICLKLLPQGLMGLMISAMFAATMSTLSAEYNVTASVITSDIYKRLFNPHATSKQLLLMGRVSTIALGLMVTGGALFVGGFGGAFEANKLFTGLFAIPMVIPLVFGILMRKPNPTGAIGAVVGGVVVGLVLNGFSGLSWEIATLIEMVVCFLIFWLSGLITNKDQAYNQGVAAFFAKLEIPISKVKKATVNSMQPILQRLYGVALAGTGLLFVVIGIPSVGVYSGKMAMTAGLLCLITSFFLFKKKKKEPTQKQVGQVH</sequence>
<dbReference type="GO" id="GO:0005886">
    <property type="term" value="C:plasma membrane"/>
    <property type="evidence" value="ECO:0007669"/>
    <property type="project" value="TreeGrafter"/>
</dbReference>
<dbReference type="GO" id="GO:0046942">
    <property type="term" value="P:carboxylic acid transport"/>
    <property type="evidence" value="ECO:0007669"/>
    <property type="project" value="UniProtKB-ARBA"/>
</dbReference>
<feature type="transmembrane region" description="Helical" evidence="9">
    <location>
        <begin position="6"/>
        <end position="26"/>
    </location>
</feature>
<feature type="transmembrane region" description="Helical" evidence="9">
    <location>
        <begin position="267"/>
        <end position="288"/>
    </location>
</feature>
<dbReference type="InterPro" id="IPR050277">
    <property type="entry name" value="Sodium:Solute_Symporter"/>
</dbReference>
<evidence type="ECO:0000313" key="10">
    <source>
        <dbReference type="EMBL" id="AEI51089.1"/>
    </source>
</evidence>
<dbReference type="InterPro" id="IPR018212">
    <property type="entry name" value="Na/solute_symporter_CS"/>
</dbReference>
<feature type="transmembrane region" description="Helical" evidence="9">
    <location>
        <begin position="308"/>
        <end position="334"/>
    </location>
</feature>
<feature type="transmembrane region" description="Helical" evidence="9">
    <location>
        <begin position="46"/>
        <end position="68"/>
    </location>
</feature>
<feature type="transmembrane region" description="Helical" evidence="9">
    <location>
        <begin position="499"/>
        <end position="520"/>
    </location>
</feature>
<feature type="transmembrane region" description="Helical" evidence="9">
    <location>
        <begin position="355"/>
        <end position="377"/>
    </location>
</feature>
<feature type="transmembrane region" description="Helical" evidence="9">
    <location>
        <begin position="389"/>
        <end position="408"/>
    </location>
</feature>
<reference evidence="11" key="1">
    <citation type="submission" date="2011-06" db="EMBL/GenBank/DDBJ databases">
        <title>The complete genome of chromosome of Runella slithyformis DSM 19594.</title>
        <authorList>
            <consortium name="US DOE Joint Genome Institute (JGI-PGF)"/>
            <person name="Lucas S."/>
            <person name="Han J."/>
            <person name="Lapidus A."/>
            <person name="Bruce D."/>
            <person name="Goodwin L."/>
            <person name="Pitluck S."/>
            <person name="Peters L."/>
            <person name="Kyrpides N."/>
            <person name="Mavromatis K."/>
            <person name="Ivanova N."/>
            <person name="Ovchinnikova G."/>
            <person name="Zhang X."/>
            <person name="Misra M."/>
            <person name="Detter J.C."/>
            <person name="Tapia R."/>
            <person name="Han C."/>
            <person name="Land M."/>
            <person name="Hauser L."/>
            <person name="Markowitz V."/>
            <person name="Cheng J.-F."/>
            <person name="Hugenholtz P."/>
            <person name="Woyke T."/>
            <person name="Wu D."/>
            <person name="Tindall B."/>
            <person name="Faehrich R."/>
            <person name="Brambilla E."/>
            <person name="Klenk H.-P."/>
            <person name="Eisen J.A."/>
        </authorList>
    </citation>
    <scope>NUCLEOTIDE SEQUENCE [LARGE SCALE GENOMIC DNA]</scope>
    <source>
        <strain evidence="11">ATCC 29530 / DSM 19594 / LMG 11500 / NCIMB 11436 / LSU 4</strain>
    </source>
</reference>
<dbReference type="InterPro" id="IPR001734">
    <property type="entry name" value="Na/solute_symporter"/>
</dbReference>
<feature type="transmembrane region" description="Helical" evidence="9">
    <location>
        <begin position="226"/>
        <end position="246"/>
    </location>
</feature>
<feature type="transmembrane region" description="Helical" evidence="9">
    <location>
        <begin position="156"/>
        <end position="177"/>
    </location>
</feature>
<keyword evidence="11" id="KW-1185">Reference proteome</keyword>
<evidence type="ECO:0000256" key="2">
    <source>
        <dbReference type="ARBA" id="ARBA00006434"/>
    </source>
</evidence>
<dbReference type="PROSITE" id="PS50283">
    <property type="entry name" value="NA_SOLUT_SYMP_3"/>
    <property type="match status" value="1"/>
</dbReference>
<evidence type="ECO:0000256" key="7">
    <source>
        <dbReference type="ARBA" id="ARBA00023136"/>
    </source>
</evidence>
<accession>A0A7U4E8B6</accession>
<evidence type="ECO:0000313" key="11">
    <source>
        <dbReference type="Proteomes" id="UP000000493"/>
    </source>
</evidence>
<dbReference type="GO" id="GO:0022857">
    <property type="term" value="F:transmembrane transporter activity"/>
    <property type="evidence" value="ECO:0007669"/>
    <property type="project" value="InterPro"/>
</dbReference>
<evidence type="ECO:0000256" key="3">
    <source>
        <dbReference type="ARBA" id="ARBA00022448"/>
    </source>
</evidence>
<dbReference type="NCBIfam" id="TIGR00813">
    <property type="entry name" value="sss"/>
    <property type="match status" value="1"/>
</dbReference>
<dbReference type="EMBL" id="CP002859">
    <property type="protein sequence ID" value="AEI51089.1"/>
    <property type="molecule type" value="Genomic_DNA"/>
</dbReference>
<comment type="subcellular location">
    <subcellularLocation>
        <location evidence="1">Membrane</location>
        <topology evidence="1">Multi-pass membrane protein</topology>
    </subcellularLocation>
</comment>
<dbReference type="Pfam" id="PF00474">
    <property type="entry name" value="SSF"/>
    <property type="match status" value="1"/>
</dbReference>
<dbReference type="KEGG" id="rsi:Runsl_4774"/>
<feature type="transmembrane region" description="Helical" evidence="9">
    <location>
        <begin position="184"/>
        <end position="206"/>
    </location>
</feature>
<feature type="transmembrane region" description="Helical" evidence="9">
    <location>
        <begin position="415"/>
        <end position="434"/>
    </location>
</feature>
<keyword evidence="6 9" id="KW-1133">Transmembrane helix</keyword>
<dbReference type="AlphaFoldDB" id="A0A7U4E8B6"/>
<keyword evidence="3" id="KW-0813">Transport</keyword>
<evidence type="ECO:0000256" key="9">
    <source>
        <dbReference type="SAM" id="Phobius"/>
    </source>
</evidence>
<evidence type="ECO:0000256" key="4">
    <source>
        <dbReference type="ARBA" id="ARBA00022475"/>
    </source>
</evidence>
<feature type="transmembrane region" description="Helical" evidence="9">
    <location>
        <begin position="440"/>
        <end position="459"/>
    </location>
</feature>
<evidence type="ECO:0000256" key="1">
    <source>
        <dbReference type="ARBA" id="ARBA00004141"/>
    </source>
</evidence>
<gene>
    <name evidence="10" type="ordered locus">Runsl_4774</name>
</gene>
<feature type="transmembrane region" description="Helical" evidence="9">
    <location>
        <begin position="526"/>
        <end position="542"/>
    </location>
</feature>
<keyword evidence="4" id="KW-1003">Cell membrane</keyword>
<protein>
    <submittedName>
        <fullName evidence="10">SSS sodium solute transporter superfamily</fullName>
    </submittedName>
</protein>
<evidence type="ECO:0000256" key="5">
    <source>
        <dbReference type="ARBA" id="ARBA00022692"/>
    </source>
</evidence>
<name>A0A7U4E8B6_RUNSL</name>
<dbReference type="Gene3D" id="1.20.1730.10">
    <property type="entry name" value="Sodium/glucose cotransporter"/>
    <property type="match status" value="1"/>
</dbReference>
<dbReference type="InterPro" id="IPR038377">
    <property type="entry name" value="Na/Glc_symporter_sf"/>
</dbReference>
<dbReference type="Proteomes" id="UP000000493">
    <property type="component" value="Chromosome"/>
</dbReference>
<dbReference type="PANTHER" id="PTHR48086:SF7">
    <property type="entry name" value="SODIUM-SOLUTE SYMPORTER-RELATED"/>
    <property type="match status" value="1"/>
</dbReference>
<dbReference type="RefSeq" id="WP_013930378.1">
    <property type="nucleotide sequence ID" value="NC_015703.1"/>
</dbReference>
<evidence type="ECO:0000256" key="8">
    <source>
        <dbReference type="RuleBase" id="RU362091"/>
    </source>
</evidence>
<reference evidence="10 11" key="2">
    <citation type="journal article" date="2012" name="Stand. Genomic Sci.">
        <title>Complete genome sequence of the aquatic bacterium Runella slithyformis type strain (LSU 4(T)).</title>
        <authorList>
            <person name="Copeland A."/>
            <person name="Zhang X."/>
            <person name="Misra M."/>
            <person name="Lapidus A."/>
            <person name="Nolan M."/>
            <person name="Lucas S."/>
            <person name="Deshpande S."/>
            <person name="Cheng J.F."/>
            <person name="Tapia R."/>
            <person name="Goodwin L.A."/>
            <person name="Pitluck S."/>
            <person name="Liolios K."/>
            <person name="Pagani I."/>
            <person name="Ivanova N."/>
            <person name="Mikhailova N."/>
            <person name="Pati A."/>
            <person name="Chen A."/>
            <person name="Palaniappan K."/>
            <person name="Land M."/>
            <person name="Hauser L."/>
            <person name="Pan C."/>
            <person name="Jeffries C.D."/>
            <person name="Detter J.C."/>
            <person name="Brambilla E.M."/>
            <person name="Rohde M."/>
            <person name="Djao O.D."/>
            <person name="Goker M."/>
            <person name="Sikorski J."/>
            <person name="Tindall B.J."/>
            <person name="Woyke T."/>
            <person name="Bristow J."/>
            <person name="Eisen J.A."/>
            <person name="Markowitz V."/>
            <person name="Hugenholtz P."/>
            <person name="Kyrpides N.C."/>
            <person name="Klenk H.P."/>
            <person name="Mavromatis K."/>
        </authorList>
    </citation>
    <scope>NUCLEOTIDE SEQUENCE [LARGE SCALE GENOMIC DNA]</scope>
    <source>
        <strain evidence="11">ATCC 29530 / DSM 19594 / LMG 11500 / NCIMB 11436 / LSU 4</strain>
    </source>
</reference>
<dbReference type="PROSITE" id="PS00457">
    <property type="entry name" value="NA_SOLUT_SYMP_2"/>
    <property type="match status" value="1"/>
</dbReference>
<dbReference type="CDD" id="cd11477">
    <property type="entry name" value="SLC5sbd_u1"/>
    <property type="match status" value="1"/>
</dbReference>
<comment type="similarity">
    <text evidence="2 8">Belongs to the sodium:solute symporter (SSF) (TC 2.A.21) family.</text>
</comment>